<dbReference type="InterPro" id="IPR058523">
    <property type="entry name" value="DUF8210"/>
</dbReference>
<reference evidence="1 2" key="1">
    <citation type="submission" date="2024-04" db="EMBL/GenBank/DDBJ databases">
        <title>Okeanomitos corallinicola gen. &amp; sp. nov. (Nostocales, Cyanobacteria), a new toxic marine heterocyst-forming cyanobacterium from a coral reef.</title>
        <authorList>
            <person name="Li H."/>
            <person name="Li R."/>
            <person name="Kang J."/>
            <person name="Hii K.S."/>
            <person name="Mohamed H.F."/>
            <person name="Xu X."/>
            <person name="Luo Z."/>
        </authorList>
    </citation>
    <scope>NUCLEOTIDE SEQUENCE [LARGE SCALE GENOMIC DNA]</scope>
    <source>
        <strain evidence="1 2">TIOX110</strain>
    </source>
</reference>
<proteinExistence type="predicted"/>
<accession>A0ABZ2V180</accession>
<dbReference type="NCBIfam" id="NF047380">
    <property type="entry name" value="photo_II_xxx"/>
    <property type="match status" value="1"/>
</dbReference>
<dbReference type="InterPro" id="IPR058095">
    <property type="entry name" value="Psb35-like"/>
</dbReference>
<name>A0ABZ2V180_9CYAN</name>
<dbReference type="Proteomes" id="UP001483337">
    <property type="component" value="Chromosome"/>
</dbReference>
<dbReference type="RefSeq" id="WP_353932443.1">
    <property type="nucleotide sequence ID" value="NZ_CP150886.1"/>
</dbReference>
<dbReference type="Pfam" id="PF26637">
    <property type="entry name" value="DUF8210"/>
    <property type="match status" value="1"/>
</dbReference>
<gene>
    <name evidence="1" type="ORF">WJM97_07625</name>
</gene>
<sequence length="75" mass="8368">MVILITLLVVGWVAVSTIGSLAYFMGEQSKPIHERNWRSESFAKLAKAITGKEINYSDRTPAYRMDAYASSNLAQ</sequence>
<protein>
    <submittedName>
        <fullName evidence="1">Uncharacterized protein</fullName>
    </submittedName>
</protein>
<dbReference type="EMBL" id="CP150886">
    <property type="protein sequence ID" value="WZB89545.1"/>
    <property type="molecule type" value="Genomic_DNA"/>
</dbReference>
<keyword evidence="2" id="KW-1185">Reference proteome</keyword>
<evidence type="ECO:0000313" key="1">
    <source>
        <dbReference type="EMBL" id="WZB89545.1"/>
    </source>
</evidence>
<organism evidence="1 2">
    <name type="scientific">Okeanomitos corallinicola TIOX110</name>
    <dbReference type="NCBI Taxonomy" id="3133117"/>
    <lineage>
        <taxon>Bacteria</taxon>
        <taxon>Bacillati</taxon>
        <taxon>Cyanobacteriota</taxon>
        <taxon>Cyanophyceae</taxon>
        <taxon>Nostocales</taxon>
        <taxon>Aphanizomenonaceae</taxon>
        <taxon>Okeanomitos</taxon>
    </lineage>
</organism>
<evidence type="ECO:0000313" key="2">
    <source>
        <dbReference type="Proteomes" id="UP001483337"/>
    </source>
</evidence>